<keyword evidence="2" id="KW-0812">Transmembrane</keyword>
<sequence>MVALMVVCSVSLQICMYQADTSLAKMASDLSPMLSSSTSVFGLKVWVLVAIVICLFIVVILGVLSLCLTFQKKSRRAKGSVPPSQTPKTSREIKEIKGQSCFSN</sequence>
<dbReference type="Proteomes" id="UP001346149">
    <property type="component" value="Unassembled WGS sequence"/>
</dbReference>
<keyword evidence="4" id="KW-1185">Reference proteome</keyword>
<gene>
    <name evidence="3" type="ORF">SAY86_010866</name>
</gene>
<reference evidence="3 4" key="1">
    <citation type="journal article" date="2023" name="Hortic Res">
        <title>Pangenome of water caltrop reveals structural variations and asymmetric subgenome divergence after allopolyploidization.</title>
        <authorList>
            <person name="Zhang X."/>
            <person name="Chen Y."/>
            <person name="Wang L."/>
            <person name="Yuan Y."/>
            <person name="Fang M."/>
            <person name="Shi L."/>
            <person name="Lu R."/>
            <person name="Comes H.P."/>
            <person name="Ma Y."/>
            <person name="Chen Y."/>
            <person name="Huang G."/>
            <person name="Zhou Y."/>
            <person name="Zheng Z."/>
            <person name="Qiu Y."/>
        </authorList>
    </citation>
    <scope>NUCLEOTIDE SEQUENCE [LARGE SCALE GENOMIC DNA]</scope>
    <source>
        <strain evidence="3">F231</strain>
    </source>
</reference>
<organism evidence="3 4">
    <name type="scientific">Trapa natans</name>
    <name type="common">Water chestnut</name>
    <dbReference type="NCBI Taxonomy" id="22666"/>
    <lineage>
        <taxon>Eukaryota</taxon>
        <taxon>Viridiplantae</taxon>
        <taxon>Streptophyta</taxon>
        <taxon>Embryophyta</taxon>
        <taxon>Tracheophyta</taxon>
        <taxon>Spermatophyta</taxon>
        <taxon>Magnoliopsida</taxon>
        <taxon>eudicotyledons</taxon>
        <taxon>Gunneridae</taxon>
        <taxon>Pentapetalae</taxon>
        <taxon>rosids</taxon>
        <taxon>malvids</taxon>
        <taxon>Myrtales</taxon>
        <taxon>Lythraceae</taxon>
        <taxon>Trapa</taxon>
    </lineage>
</organism>
<proteinExistence type="predicted"/>
<dbReference type="AlphaFoldDB" id="A0AAN7LFF2"/>
<keyword evidence="2" id="KW-1133">Transmembrane helix</keyword>
<evidence type="ECO:0000313" key="3">
    <source>
        <dbReference type="EMBL" id="KAK4787033.1"/>
    </source>
</evidence>
<accession>A0AAN7LFF2</accession>
<comment type="caution">
    <text evidence="3">The sequence shown here is derived from an EMBL/GenBank/DDBJ whole genome shotgun (WGS) entry which is preliminary data.</text>
</comment>
<keyword evidence="2" id="KW-0472">Membrane</keyword>
<evidence type="ECO:0000256" key="1">
    <source>
        <dbReference type="SAM" id="MobiDB-lite"/>
    </source>
</evidence>
<evidence type="ECO:0000256" key="2">
    <source>
        <dbReference type="SAM" id="Phobius"/>
    </source>
</evidence>
<name>A0AAN7LFF2_TRANT</name>
<feature type="region of interest" description="Disordered" evidence="1">
    <location>
        <begin position="74"/>
        <end position="104"/>
    </location>
</feature>
<evidence type="ECO:0000313" key="4">
    <source>
        <dbReference type="Proteomes" id="UP001346149"/>
    </source>
</evidence>
<feature type="transmembrane region" description="Helical" evidence="2">
    <location>
        <begin position="48"/>
        <end position="70"/>
    </location>
</feature>
<protein>
    <submittedName>
        <fullName evidence="3">Uncharacterized protein</fullName>
    </submittedName>
</protein>
<dbReference type="EMBL" id="JAXQNO010000012">
    <property type="protein sequence ID" value="KAK4787033.1"/>
    <property type="molecule type" value="Genomic_DNA"/>
</dbReference>